<organism evidence="1">
    <name type="scientific">uncultured Caudovirales phage</name>
    <dbReference type="NCBI Taxonomy" id="2100421"/>
    <lineage>
        <taxon>Viruses</taxon>
        <taxon>Duplodnaviria</taxon>
        <taxon>Heunggongvirae</taxon>
        <taxon>Uroviricota</taxon>
        <taxon>Caudoviricetes</taxon>
        <taxon>Peduoviridae</taxon>
        <taxon>Maltschvirus</taxon>
        <taxon>Maltschvirus maltsch</taxon>
    </lineage>
</organism>
<evidence type="ECO:0000313" key="1">
    <source>
        <dbReference type="EMBL" id="CAB4147358.1"/>
    </source>
</evidence>
<accession>A0A6J5MLA7</accession>
<name>A0A6J5MLA7_9CAUD</name>
<gene>
    <name evidence="1" type="ORF">UFOVP510_25</name>
</gene>
<dbReference type="EMBL" id="LR796493">
    <property type="protein sequence ID" value="CAB4147358.1"/>
    <property type="molecule type" value="Genomic_DNA"/>
</dbReference>
<sequence length="168" mass="18854">MKNHIIPEAVNGVIIYDASITSIKRKKDTNNCVLRALAVALDLPIDEPGSIASKGSRKYGSGTSNKDCKMLVQHYGLKEVFTQRGSLHGAIPVKAIEIREAIARFPKGRFIISSRKHWFAVIDGCPVDSWDWFNPRKFYSDFETGETIALQGWDHKAYKVYECPPLKG</sequence>
<reference evidence="1" key="1">
    <citation type="submission" date="2020-04" db="EMBL/GenBank/DDBJ databases">
        <authorList>
            <person name="Chiriac C."/>
            <person name="Salcher M."/>
            <person name="Ghai R."/>
            <person name="Kavagutti S V."/>
        </authorList>
    </citation>
    <scope>NUCLEOTIDE SEQUENCE</scope>
</reference>
<protein>
    <submittedName>
        <fullName evidence="1">Uncharacterized protein</fullName>
    </submittedName>
</protein>
<proteinExistence type="predicted"/>